<comment type="caution">
    <text evidence="1">The sequence shown here is derived from an EMBL/GenBank/DDBJ whole genome shotgun (WGS) entry which is preliminary data.</text>
</comment>
<evidence type="ECO:0000313" key="1">
    <source>
        <dbReference type="EMBL" id="KAK4222951.1"/>
    </source>
</evidence>
<name>A0AAN7BEL8_9PEZI</name>
<sequence>MFFLFFFFTHRTHLLVFICSGYTTVVHTTHYTSHHTLATLLLLVRAHIQFITHAWNKSCIISSLLSFVFLF</sequence>
<accession>A0AAN7BEL8</accession>
<reference evidence="1" key="1">
    <citation type="journal article" date="2023" name="Mol. Phylogenet. Evol.">
        <title>Genome-scale phylogeny and comparative genomics of the fungal order Sordariales.</title>
        <authorList>
            <person name="Hensen N."/>
            <person name="Bonometti L."/>
            <person name="Westerberg I."/>
            <person name="Brannstrom I.O."/>
            <person name="Guillou S."/>
            <person name="Cros-Aarteil S."/>
            <person name="Calhoun S."/>
            <person name="Haridas S."/>
            <person name="Kuo A."/>
            <person name="Mondo S."/>
            <person name="Pangilinan J."/>
            <person name="Riley R."/>
            <person name="LaButti K."/>
            <person name="Andreopoulos B."/>
            <person name="Lipzen A."/>
            <person name="Chen C."/>
            <person name="Yan M."/>
            <person name="Daum C."/>
            <person name="Ng V."/>
            <person name="Clum A."/>
            <person name="Steindorff A."/>
            <person name="Ohm R.A."/>
            <person name="Martin F."/>
            <person name="Silar P."/>
            <person name="Natvig D.O."/>
            <person name="Lalanne C."/>
            <person name="Gautier V."/>
            <person name="Ament-Velasquez S.L."/>
            <person name="Kruys A."/>
            <person name="Hutchinson M.I."/>
            <person name="Powell A.J."/>
            <person name="Barry K."/>
            <person name="Miller A.N."/>
            <person name="Grigoriev I.V."/>
            <person name="Debuchy R."/>
            <person name="Gladieux P."/>
            <person name="Hiltunen Thoren M."/>
            <person name="Johannesson H."/>
        </authorList>
    </citation>
    <scope>NUCLEOTIDE SEQUENCE</scope>
    <source>
        <strain evidence="1">CBS 990.96</strain>
    </source>
</reference>
<protein>
    <submittedName>
        <fullName evidence="1">Uncharacterized protein</fullName>
    </submittedName>
</protein>
<proteinExistence type="predicted"/>
<dbReference type="Proteomes" id="UP001301958">
    <property type="component" value="Unassembled WGS sequence"/>
</dbReference>
<reference evidence="1" key="2">
    <citation type="submission" date="2023-05" db="EMBL/GenBank/DDBJ databases">
        <authorList>
            <consortium name="Lawrence Berkeley National Laboratory"/>
            <person name="Steindorff A."/>
            <person name="Hensen N."/>
            <person name="Bonometti L."/>
            <person name="Westerberg I."/>
            <person name="Brannstrom I.O."/>
            <person name="Guillou S."/>
            <person name="Cros-Aarteil S."/>
            <person name="Calhoun S."/>
            <person name="Haridas S."/>
            <person name="Kuo A."/>
            <person name="Mondo S."/>
            <person name="Pangilinan J."/>
            <person name="Riley R."/>
            <person name="Labutti K."/>
            <person name="Andreopoulos B."/>
            <person name="Lipzen A."/>
            <person name="Chen C."/>
            <person name="Yanf M."/>
            <person name="Daum C."/>
            <person name="Ng V."/>
            <person name="Clum A."/>
            <person name="Ohm R."/>
            <person name="Martin F."/>
            <person name="Silar P."/>
            <person name="Natvig D."/>
            <person name="Lalanne C."/>
            <person name="Gautier V."/>
            <person name="Ament-Velasquez S.L."/>
            <person name="Kruys A."/>
            <person name="Hutchinson M.I."/>
            <person name="Powell A.J."/>
            <person name="Barry K."/>
            <person name="Miller A.N."/>
            <person name="Grigoriev I.V."/>
            <person name="Debuchy R."/>
            <person name="Gladieux P."/>
            <person name="Thoren M.H."/>
            <person name="Johannesson H."/>
        </authorList>
    </citation>
    <scope>NUCLEOTIDE SEQUENCE</scope>
    <source>
        <strain evidence="1">CBS 990.96</strain>
    </source>
</reference>
<keyword evidence="2" id="KW-1185">Reference proteome</keyword>
<evidence type="ECO:0000313" key="2">
    <source>
        <dbReference type="Proteomes" id="UP001301958"/>
    </source>
</evidence>
<organism evidence="1 2">
    <name type="scientific">Podospora fimiseda</name>
    <dbReference type="NCBI Taxonomy" id="252190"/>
    <lineage>
        <taxon>Eukaryota</taxon>
        <taxon>Fungi</taxon>
        <taxon>Dikarya</taxon>
        <taxon>Ascomycota</taxon>
        <taxon>Pezizomycotina</taxon>
        <taxon>Sordariomycetes</taxon>
        <taxon>Sordariomycetidae</taxon>
        <taxon>Sordariales</taxon>
        <taxon>Podosporaceae</taxon>
        <taxon>Podospora</taxon>
    </lineage>
</organism>
<dbReference type="EMBL" id="MU865447">
    <property type="protein sequence ID" value="KAK4222951.1"/>
    <property type="molecule type" value="Genomic_DNA"/>
</dbReference>
<gene>
    <name evidence="1" type="ORF">QBC38DRAFT_488778</name>
</gene>
<dbReference type="AlphaFoldDB" id="A0AAN7BEL8"/>